<proteinExistence type="predicted"/>
<dbReference type="AlphaFoldDB" id="A0A9Q9D9T9"/>
<name>A0A9Q9D9T9_ENSAD</name>
<keyword evidence="1" id="KW-0472">Membrane</keyword>
<keyword evidence="1" id="KW-0812">Transmembrane</keyword>
<accession>A0A9Q9D9T9</accession>
<dbReference type="Proteomes" id="UP001055460">
    <property type="component" value="Chromosome"/>
</dbReference>
<dbReference type="EMBL" id="CP098807">
    <property type="protein sequence ID" value="USJ23317.1"/>
    <property type="molecule type" value="Genomic_DNA"/>
</dbReference>
<organism evidence="2 3">
    <name type="scientific">Ensifer adhaerens</name>
    <name type="common">Sinorhizobium morelense</name>
    <dbReference type="NCBI Taxonomy" id="106592"/>
    <lineage>
        <taxon>Bacteria</taxon>
        <taxon>Pseudomonadati</taxon>
        <taxon>Pseudomonadota</taxon>
        <taxon>Alphaproteobacteria</taxon>
        <taxon>Hyphomicrobiales</taxon>
        <taxon>Rhizobiaceae</taxon>
        <taxon>Sinorhizobium/Ensifer group</taxon>
        <taxon>Ensifer</taxon>
    </lineage>
</organism>
<evidence type="ECO:0000313" key="2">
    <source>
        <dbReference type="EMBL" id="USJ23317.1"/>
    </source>
</evidence>
<protein>
    <submittedName>
        <fullName evidence="2">Uncharacterized protein</fullName>
    </submittedName>
</protein>
<evidence type="ECO:0000313" key="3">
    <source>
        <dbReference type="Proteomes" id="UP001055460"/>
    </source>
</evidence>
<keyword evidence="1" id="KW-1133">Transmembrane helix</keyword>
<reference evidence="2" key="1">
    <citation type="submission" date="2022-06" db="EMBL/GenBank/DDBJ databases">
        <title>Physiological and biochemical characterization and genomic elucidation of a strain of the genus Ensifer adhaerens M8 that combines arsenic oxidation and chromium reduction.</title>
        <authorList>
            <person name="Li X."/>
            <person name="Yu c."/>
        </authorList>
    </citation>
    <scope>NUCLEOTIDE SEQUENCE</scope>
    <source>
        <strain evidence="2">M8</strain>
    </source>
</reference>
<feature type="transmembrane region" description="Helical" evidence="1">
    <location>
        <begin position="45"/>
        <end position="65"/>
    </location>
</feature>
<gene>
    <name evidence="2" type="ORF">NE863_18910</name>
</gene>
<evidence type="ECO:0000256" key="1">
    <source>
        <dbReference type="SAM" id="Phobius"/>
    </source>
</evidence>
<sequence length="69" mass="6869">MIVTASFVLGIAICGLKSARACLFAGTGLLALAGANGDWIQAAAAIGAYNMGVALMICGAIAIGLERDR</sequence>
<dbReference type="OrthoDB" id="8421516at2"/>
<dbReference type="RefSeq" id="WP_090296281.1">
    <property type="nucleotide sequence ID" value="NZ_CAXURO020000001.1"/>
</dbReference>